<sequence length="266" mass="30139">MAVVVRKVWQSNLDAEFRLIKGCLKQFRFASMDTEFPGTIYKPEGSVSSLSAAHLYALMKRNVDALNIIQLGLTLSDAHGNLPTLGTPATFYVWEFNFRDFDSDYDRYNPESIAFLRDQGINFAEHKRRGINSRFFAAYFLKSGLGMGRAWVTFHGLYDFGFLIKILTREALPIHLQHFMLLLRRFLGIQVYDLKPITRSFALHGGLDAVARSLSVERAAGKSHHAGSDSLLTMQVFTRLVLNSNHASSVCAMLHRFNYLLYGLTC</sequence>
<evidence type="ECO:0000256" key="13">
    <source>
        <dbReference type="ARBA" id="ARBA00022884"/>
    </source>
</evidence>
<dbReference type="GO" id="GO:0005737">
    <property type="term" value="C:cytoplasm"/>
    <property type="evidence" value="ECO:0007669"/>
    <property type="project" value="UniProtKB-SubCell"/>
</dbReference>
<evidence type="ECO:0000256" key="10">
    <source>
        <dbReference type="ARBA" id="ARBA00022723"/>
    </source>
</evidence>
<reference evidence="18" key="1">
    <citation type="submission" date="2018-01" db="EMBL/GenBank/DDBJ databases">
        <authorList>
            <person name="Mao J.F."/>
        </authorList>
    </citation>
    <scope>NUCLEOTIDE SEQUENCE</scope>
    <source>
        <strain evidence="18">Huo1</strain>
        <tissue evidence="18">Leaf</tissue>
    </source>
</reference>
<comment type="cofactor">
    <cofactor evidence="2">
        <name>a divalent metal cation</name>
        <dbReference type="ChEBI" id="CHEBI:60240"/>
    </cofactor>
</comment>
<comment type="caution">
    <text evidence="18">The sequence shown here is derived from an EMBL/GenBank/DDBJ whole genome shotgun (WGS) entry which is preliminary data.</text>
</comment>
<evidence type="ECO:0000313" key="19">
    <source>
        <dbReference type="Proteomes" id="UP000298416"/>
    </source>
</evidence>
<keyword evidence="16" id="KW-0539">Nucleus</keyword>
<dbReference type="GO" id="GO:0030014">
    <property type="term" value="C:CCR4-NOT complex"/>
    <property type="evidence" value="ECO:0007669"/>
    <property type="project" value="InterPro"/>
</dbReference>
<evidence type="ECO:0000256" key="5">
    <source>
        <dbReference type="ARBA" id="ARBA00008372"/>
    </source>
</evidence>
<dbReference type="GO" id="GO:0003723">
    <property type="term" value="F:RNA binding"/>
    <property type="evidence" value="ECO:0007669"/>
    <property type="project" value="UniProtKB-KW"/>
</dbReference>
<evidence type="ECO:0000256" key="1">
    <source>
        <dbReference type="ARBA" id="ARBA00001663"/>
    </source>
</evidence>
<evidence type="ECO:0000256" key="11">
    <source>
        <dbReference type="ARBA" id="ARBA00022801"/>
    </source>
</evidence>
<dbReference type="PANTHER" id="PTHR10797">
    <property type="entry name" value="CCR4-NOT TRANSCRIPTION COMPLEX SUBUNIT"/>
    <property type="match status" value="1"/>
</dbReference>
<comment type="catalytic activity">
    <reaction evidence="1">
        <text>Exonucleolytic cleavage of poly(A) to 5'-AMP.</text>
        <dbReference type="EC" id="3.1.13.4"/>
    </reaction>
</comment>
<dbReference type="Pfam" id="PF04857">
    <property type="entry name" value="CAF1"/>
    <property type="match status" value="1"/>
</dbReference>
<evidence type="ECO:0000256" key="9">
    <source>
        <dbReference type="ARBA" id="ARBA00022722"/>
    </source>
</evidence>
<keyword evidence="12" id="KW-0269">Exonuclease</keyword>
<keyword evidence="14" id="KW-0805">Transcription regulation</keyword>
<evidence type="ECO:0000256" key="6">
    <source>
        <dbReference type="ARBA" id="ARBA00011757"/>
    </source>
</evidence>
<name>A0A8X8W7X2_SALSN</name>
<dbReference type="EC" id="3.1.13.4" evidence="7"/>
<organism evidence="18">
    <name type="scientific">Salvia splendens</name>
    <name type="common">Scarlet sage</name>
    <dbReference type="NCBI Taxonomy" id="180675"/>
    <lineage>
        <taxon>Eukaryota</taxon>
        <taxon>Viridiplantae</taxon>
        <taxon>Streptophyta</taxon>
        <taxon>Embryophyta</taxon>
        <taxon>Tracheophyta</taxon>
        <taxon>Spermatophyta</taxon>
        <taxon>Magnoliopsida</taxon>
        <taxon>eudicotyledons</taxon>
        <taxon>Gunneridae</taxon>
        <taxon>Pentapetalae</taxon>
        <taxon>asterids</taxon>
        <taxon>lamiids</taxon>
        <taxon>Lamiales</taxon>
        <taxon>Lamiaceae</taxon>
        <taxon>Nepetoideae</taxon>
        <taxon>Mentheae</taxon>
        <taxon>Salviinae</taxon>
        <taxon>Salvia</taxon>
        <taxon>Salvia subgen. Calosphace</taxon>
        <taxon>core Calosphace</taxon>
    </lineage>
</organism>
<dbReference type="SUPFAM" id="SSF53098">
    <property type="entry name" value="Ribonuclease H-like"/>
    <property type="match status" value="1"/>
</dbReference>
<comment type="function">
    <text evidence="17">Ubiquitous transcription factor required for a diverse set of processes. It is a component of the CCR4 complex involved in the control of gene expression.</text>
</comment>
<accession>A0A8X8W7X2</accession>
<dbReference type="InterPro" id="IPR036397">
    <property type="entry name" value="RNaseH_sf"/>
</dbReference>
<reference evidence="18" key="2">
    <citation type="submission" date="2020-08" db="EMBL/GenBank/DDBJ databases">
        <title>Plant Genome Project.</title>
        <authorList>
            <person name="Zhang R.-G."/>
        </authorList>
    </citation>
    <scope>NUCLEOTIDE SEQUENCE</scope>
    <source>
        <strain evidence="18">Huo1</strain>
        <tissue evidence="18">Leaf</tissue>
    </source>
</reference>
<dbReference type="GO" id="GO:0046872">
    <property type="term" value="F:metal ion binding"/>
    <property type="evidence" value="ECO:0007669"/>
    <property type="project" value="UniProtKB-KW"/>
</dbReference>
<comment type="similarity">
    <text evidence="5">Belongs to the CAF1 family.</text>
</comment>
<evidence type="ECO:0000256" key="4">
    <source>
        <dbReference type="ARBA" id="ARBA00004496"/>
    </source>
</evidence>
<evidence type="ECO:0000256" key="16">
    <source>
        <dbReference type="ARBA" id="ARBA00023242"/>
    </source>
</evidence>
<dbReference type="GO" id="GO:0004535">
    <property type="term" value="F:poly(A)-specific ribonuclease activity"/>
    <property type="evidence" value="ECO:0007669"/>
    <property type="project" value="UniProtKB-EC"/>
</dbReference>
<keyword evidence="9" id="KW-0540">Nuclease</keyword>
<evidence type="ECO:0000313" key="18">
    <source>
        <dbReference type="EMBL" id="KAG6389568.1"/>
    </source>
</evidence>
<evidence type="ECO:0000256" key="8">
    <source>
        <dbReference type="ARBA" id="ARBA00022490"/>
    </source>
</evidence>
<evidence type="ECO:0000256" key="14">
    <source>
        <dbReference type="ARBA" id="ARBA00023015"/>
    </source>
</evidence>
<dbReference type="GO" id="GO:0005634">
    <property type="term" value="C:nucleus"/>
    <property type="evidence" value="ECO:0007669"/>
    <property type="project" value="UniProtKB-SubCell"/>
</dbReference>
<protein>
    <recommendedName>
        <fullName evidence="7">poly(A)-specific ribonuclease</fullName>
        <ecNumber evidence="7">3.1.13.4</ecNumber>
    </recommendedName>
</protein>
<keyword evidence="10" id="KW-0479">Metal-binding</keyword>
<keyword evidence="19" id="KW-1185">Reference proteome</keyword>
<keyword evidence="15" id="KW-0804">Transcription</keyword>
<evidence type="ECO:0000256" key="3">
    <source>
        <dbReference type="ARBA" id="ARBA00004123"/>
    </source>
</evidence>
<evidence type="ECO:0000256" key="17">
    <source>
        <dbReference type="ARBA" id="ARBA00025148"/>
    </source>
</evidence>
<keyword evidence="8" id="KW-0963">Cytoplasm</keyword>
<dbReference type="OrthoDB" id="875336at2759"/>
<keyword evidence="11" id="KW-0378">Hydrolase</keyword>
<evidence type="ECO:0000256" key="12">
    <source>
        <dbReference type="ARBA" id="ARBA00022839"/>
    </source>
</evidence>
<dbReference type="InterPro" id="IPR012337">
    <property type="entry name" value="RNaseH-like_sf"/>
</dbReference>
<dbReference type="AlphaFoldDB" id="A0A8X8W7X2"/>
<proteinExistence type="inferred from homology"/>
<dbReference type="InterPro" id="IPR006941">
    <property type="entry name" value="RNase_CAF1"/>
</dbReference>
<dbReference type="Gene3D" id="3.30.420.10">
    <property type="entry name" value="Ribonuclease H-like superfamily/Ribonuclease H"/>
    <property type="match status" value="1"/>
</dbReference>
<dbReference type="EMBL" id="PNBA02000020">
    <property type="protein sequence ID" value="KAG6389568.1"/>
    <property type="molecule type" value="Genomic_DNA"/>
</dbReference>
<evidence type="ECO:0000256" key="7">
    <source>
        <dbReference type="ARBA" id="ARBA00012161"/>
    </source>
</evidence>
<keyword evidence="13" id="KW-0694">RNA-binding</keyword>
<gene>
    <name evidence="18" type="ORF">SASPL_151039</name>
</gene>
<dbReference type="InterPro" id="IPR039637">
    <property type="entry name" value="CNOT7/CNOT8/Pop2"/>
</dbReference>
<evidence type="ECO:0000256" key="15">
    <source>
        <dbReference type="ARBA" id="ARBA00023163"/>
    </source>
</evidence>
<comment type="subunit">
    <text evidence="6">Component of the CCR4-NOT complex, at least composed of CRR4 and CAF1 proteins.</text>
</comment>
<evidence type="ECO:0000256" key="2">
    <source>
        <dbReference type="ARBA" id="ARBA00001968"/>
    </source>
</evidence>
<dbReference type="Proteomes" id="UP000298416">
    <property type="component" value="Unassembled WGS sequence"/>
</dbReference>
<comment type="subcellular location">
    <subcellularLocation>
        <location evidence="4">Cytoplasm</location>
    </subcellularLocation>
    <subcellularLocation>
        <location evidence="3">Nucleus</location>
    </subcellularLocation>
</comment>